<dbReference type="PROSITE" id="PS50235">
    <property type="entry name" value="USP_3"/>
    <property type="match status" value="1"/>
</dbReference>
<dbReference type="InterPro" id="IPR001394">
    <property type="entry name" value="Peptidase_C19_UCH"/>
</dbReference>
<feature type="compositionally biased region" description="Acidic residues" evidence="10">
    <location>
        <begin position="661"/>
        <end position="670"/>
    </location>
</feature>
<dbReference type="Pfam" id="PF02148">
    <property type="entry name" value="zf-UBP"/>
    <property type="match status" value="1"/>
</dbReference>
<evidence type="ECO:0000256" key="2">
    <source>
        <dbReference type="ARBA" id="ARBA00009085"/>
    </source>
</evidence>
<proteinExistence type="inferred from homology"/>
<feature type="compositionally biased region" description="Polar residues" evidence="10">
    <location>
        <begin position="765"/>
        <end position="777"/>
    </location>
</feature>
<dbReference type="SUPFAM" id="SSF54001">
    <property type="entry name" value="Cysteine proteinases"/>
    <property type="match status" value="1"/>
</dbReference>
<organism evidence="13 14">
    <name type="scientific">Drosophila pseudoobscura pseudoobscura</name>
    <name type="common">Fruit fly</name>
    <dbReference type="NCBI Taxonomy" id="46245"/>
    <lineage>
        <taxon>Eukaryota</taxon>
        <taxon>Metazoa</taxon>
        <taxon>Ecdysozoa</taxon>
        <taxon>Arthropoda</taxon>
        <taxon>Hexapoda</taxon>
        <taxon>Insecta</taxon>
        <taxon>Pterygota</taxon>
        <taxon>Neoptera</taxon>
        <taxon>Endopterygota</taxon>
        <taxon>Diptera</taxon>
        <taxon>Brachycera</taxon>
        <taxon>Muscomorpha</taxon>
        <taxon>Ephydroidea</taxon>
        <taxon>Drosophilidae</taxon>
        <taxon>Drosophila</taxon>
        <taxon>Sophophora</taxon>
    </lineage>
</organism>
<dbReference type="SUPFAM" id="SSF57850">
    <property type="entry name" value="RING/U-box"/>
    <property type="match status" value="1"/>
</dbReference>
<dbReference type="PROSITE" id="PS50271">
    <property type="entry name" value="ZF_UBP"/>
    <property type="match status" value="1"/>
</dbReference>
<dbReference type="AlphaFoldDB" id="A0A6I8UHT1"/>
<feature type="compositionally biased region" description="Low complexity" evidence="10">
    <location>
        <begin position="1095"/>
        <end position="1119"/>
    </location>
</feature>
<reference evidence="14 15" key="1">
    <citation type="submission" date="2025-04" db="UniProtKB">
        <authorList>
            <consortium name="RefSeq"/>
        </authorList>
    </citation>
    <scope>IDENTIFICATION</scope>
    <source>
        <strain evidence="14 15">MV-25-SWS-2005</strain>
        <tissue evidence="14 15">Whole body</tissue>
    </source>
</reference>
<feature type="compositionally biased region" description="Polar residues" evidence="10">
    <location>
        <begin position="742"/>
        <end position="754"/>
    </location>
</feature>
<feature type="compositionally biased region" description="Basic residues" evidence="10">
    <location>
        <begin position="583"/>
        <end position="595"/>
    </location>
</feature>
<keyword evidence="7 14" id="KW-0378">Hydrolase</keyword>
<dbReference type="InterPro" id="IPR028889">
    <property type="entry name" value="USP"/>
</dbReference>
<dbReference type="InterPro" id="IPR018200">
    <property type="entry name" value="USP_CS"/>
</dbReference>
<comment type="catalytic activity">
    <reaction evidence="1">
        <text>Thiol-dependent hydrolysis of ester, thioester, amide, peptide and isopeptide bonds formed by the C-terminal Gly of ubiquitin (a 76-residue protein attached to proteins as an intracellular targeting signal).</text>
        <dbReference type="EC" id="3.4.19.12"/>
    </reaction>
</comment>
<dbReference type="GO" id="GO:0005829">
    <property type="term" value="C:cytosol"/>
    <property type="evidence" value="ECO:0007669"/>
    <property type="project" value="TreeGrafter"/>
</dbReference>
<evidence type="ECO:0000256" key="6">
    <source>
        <dbReference type="ARBA" id="ARBA00022771"/>
    </source>
</evidence>
<keyword evidence="13" id="KW-1185">Reference proteome</keyword>
<dbReference type="Proteomes" id="UP000001819">
    <property type="component" value="Chromosome X"/>
</dbReference>
<dbReference type="InterPro" id="IPR013083">
    <property type="entry name" value="Znf_RING/FYVE/PHD"/>
</dbReference>
<dbReference type="FunFam" id="3.90.70.10:FF:000129">
    <property type="entry name" value="Ubiquitinyl hydrolase 1"/>
    <property type="match status" value="1"/>
</dbReference>
<feature type="region of interest" description="Disordered" evidence="10">
    <location>
        <begin position="1094"/>
        <end position="1142"/>
    </location>
</feature>
<dbReference type="Gene3D" id="3.30.40.10">
    <property type="entry name" value="Zinc/RING finger domain, C3HC4 (zinc finger)"/>
    <property type="match status" value="1"/>
</dbReference>
<keyword evidence="8" id="KW-0862">Zinc</keyword>
<evidence type="ECO:0000256" key="9">
    <source>
        <dbReference type="PROSITE-ProRule" id="PRU00502"/>
    </source>
</evidence>
<feature type="region of interest" description="Disordered" evidence="10">
    <location>
        <begin position="1"/>
        <end position="42"/>
    </location>
</feature>
<dbReference type="RefSeq" id="XP_015041375.2">
    <property type="nucleotide sequence ID" value="XM_015185889.2"/>
</dbReference>
<feature type="compositionally biased region" description="Polar residues" evidence="10">
    <location>
        <begin position="603"/>
        <end position="613"/>
    </location>
</feature>
<feature type="compositionally biased region" description="Low complexity" evidence="10">
    <location>
        <begin position="508"/>
        <end position="529"/>
    </location>
</feature>
<dbReference type="GO" id="GO:0006508">
    <property type="term" value="P:proteolysis"/>
    <property type="evidence" value="ECO:0007669"/>
    <property type="project" value="UniProtKB-KW"/>
</dbReference>
<dbReference type="GO" id="GO:0016579">
    <property type="term" value="P:protein deubiquitination"/>
    <property type="evidence" value="ECO:0007669"/>
    <property type="project" value="InterPro"/>
</dbReference>
<dbReference type="InterPro" id="IPR038765">
    <property type="entry name" value="Papain-like_cys_pep_sf"/>
</dbReference>
<dbReference type="InterPro" id="IPR001607">
    <property type="entry name" value="Znf_UBP"/>
</dbReference>
<evidence type="ECO:0000259" key="12">
    <source>
        <dbReference type="PROSITE" id="PS50271"/>
    </source>
</evidence>
<dbReference type="PROSITE" id="PS00973">
    <property type="entry name" value="USP_2"/>
    <property type="match status" value="1"/>
</dbReference>
<evidence type="ECO:0000313" key="14">
    <source>
        <dbReference type="RefSeq" id="XP_001355713.4"/>
    </source>
</evidence>
<dbReference type="CDD" id="cd02667">
    <property type="entry name" value="Peptidase_C19K"/>
    <property type="match status" value="1"/>
</dbReference>
<feature type="region of interest" description="Disordered" evidence="10">
    <location>
        <begin position="497"/>
        <end position="529"/>
    </location>
</feature>
<feature type="compositionally biased region" description="Low complexity" evidence="10">
    <location>
        <begin position="688"/>
        <end position="705"/>
    </location>
</feature>
<evidence type="ECO:0000256" key="7">
    <source>
        <dbReference type="ARBA" id="ARBA00022801"/>
    </source>
</evidence>
<keyword evidence="6 9" id="KW-0863">Zinc-finger</keyword>
<evidence type="ECO:0000256" key="4">
    <source>
        <dbReference type="ARBA" id="ARBA00022670"/>
    </source>
</evidence>
<dbReference type="PROSITE" id="PS00972">
    <property type="entry name" value="USP_1"/>
    <property type="match status" value="1"/>
</dbReference>
<dbReference type="InterPro" id="IPR050164">
    <property type="entry name" value="Peptidase_C19"/>
</dbReference>
<dbReference type="SMART" id="SM00290">
    <property type="entry name" value="ZnF_UBP"/>
    <property type="match status" value="1"/>
</dbReference>
<feature type="region of interest" description="Disordered" evidence="10">
    <location>
        <begin position="563"/>
        <end position="795"/>
    </location>
</feature>
<dbReference type="Pfam" id="PF00443">
    <property type="entry name" value="UCH"/>
    <property type="match status" value="1"/>
</dbReference>
<feature type="compositionally biased region" description="Basic and acidic residues" evidence="10">
    <location>
        <begin position="1"/>
        <end position="11"/>
    </location>
</feature>
<evidence type="ECO:0000256" key="8">
    <source>
        <dbReference type="ARBA" id="ARBA00022833"/>
    </source>
</evidence>
<dbReference type="RefSeq" id="XP_001355713.4">
    <property type="nucleotide sequence ID" value="XM_001355677.4"/>
</dbReference>
<feature type="region of interest" description="Disordered" evidence="10">
    <location>
        <begin position="247"/>
        <end position="283"/>
    </location>
</feature>
<evidence type="ECO:0000313" key="13">
    <source>
        <dbReference type="Proteomes" id="UP000001819"/>
    </source>
</evidence>
<keyword evidence="5" id="KW-0479">Metal-binding</keyword>
<feature type="domain" description="USP" evidence="11">
    <location>
        <begin position="290"/>
        <end position="1174"/>
    </location>
</feature>
<feature type="compositionally biased region" description="Acidic residues" evidence="10">
    <location>
        <begin position="614"/>
        <end position="624"/>
    </location>
</feature>
<dbReference type="GO" id="GO:0008270">
    <property type="term" value="F:zinc ion binding"/>
    <property type="evidence" value="ECO:0007669"/>
    <property type="project" value="UniProtKB-KW"/>
</dbReference>
<feature type="domain" description="UBP-type" evidence="12">
    <location>
        <begin position="50"/>
        <end position="180"/>
    </location>
</feature>
<protein>
    <recommendedName>
        <fullName evidence="3">ubiquitinyl hydrolase 1</fullName>
        <ecNumber evidence="3">3.4.19.12</ecNumber>
    </recommendedName>
</protein>
<dbReference type="PANTHER" id="PTHR24006">
    <property type="entry name" value="UBIQUITIN CARBOXYL-TERMINAL HYDROLASE"/>
    <property type="match status" value="1"/>
</dbReference>
<feature type="compositionally biased region" description="Polar residues" evidence="10">
    <location>
        <begin position="706"/>
        <end position="715"/>
    </location>
</feature>
<sequence length="1175" mass="126345">MGKKRQMDNHDNASSTDSGQEDSHGQTIGASGSAGAAGVGSSGADGPMTSCCQHIKKSVDAARLRRQLKATGLVYECSQCQKNQGAASGSGSGSGDLDCDFEIDSTLWLCLKCGTQLCGRSRKQHALQHYKTPHSDSHALAMNTRSFEIWCYGCDNKVTPNSRKNLLECVELVKRLAQKPPAEPPVEAPTVIAVATPSPPTITDIELKFKSALQTLGPIVPMTGGSFEDINSGISGGNLTAIPLPAPPGATALTSSSPVRGMATGTDSTAGGPNPPDSPKSEVERLPRVRGLTNLGNTCFFNAVMQCLAQTPFLLSVLRELSEPGEEFVLPGGKFDFKDKGSTELPIIRGTLSSWGSLTSALANALEELQVGGGVFTPRKLFDKLCAKCPQFTGGDQHDAHELLRQLLESVRNEDLKRYQRVILQNLGYKDQDSQNVSEEMRRKCKIYGKQAGDRILRPEQVFRGFLVSTLTCQDCHSVSSRHEYFLDMSLPVAVEKPQPPQRRKPSPESSPFPISGQTQTQNQNQLQLQSPTKINTKFTTPEDGNPFAADASSSSFYLHANQQETVGPSKSQVKKDKERERKAKRAAKHLRYKQAQKLTLKLNGNGTGSQADADSEANNELDAVDTGTGGGDGDSQTTSDGQGHHKEELISSSSTTSENSDADIEDNLVEETATTRDRAKTRGVAGGSSSASSAQGGNSSSSSSRFFTDTNGNAQPLGEKRDDTPENMDKDSLEEDENDSGIATSPLPSGISKTTTTTTTTTTAANNNEASRSPQQQRERRKEDGRSSADIVTAGVSEVGASSIRQISVELDLPPNGVVREEAGEANTDKVAKLQLQEIATQLALSDYTLEATAATTAAASATAEGVAASAAAAGVAAAAAAAAAARAKRVRTYSYSDWSTTIAPRYQCEDGECSVQSCLNSFTAVELMTGQNKVGCDSCTQRLNGNDPKAKSVNTNATKQLLVSSPPAVLILHLKRFQLGPRCIFRKLTRPVSYPNMLDIAAFCGSKVKNLPNIDRKQKKLLYALYGVVEHSGGMYGGHYTAYVKVRPKVTPEDKRWKFLPHGSKAELDQDDDQLKKLEELLAKEKARELHLNSMNDSDDFTNSSSNSSTSEEFNTNPNGLGPGQKDKQEDEAANVQAPPGKWYYVSDSRVQEVSEDTALKAQAYLLFYERIY</sequence>
<gene>
    <name evidence="14 15" type="primary">Usp16-45</name>
</gene>
<dbReference type="KEGG" id="dpo:4815572"/>
<accession>A0A6I8UHT1</accession>
<evidence type="ECO:0000256" key="3">
    <source>
        <dbReference type="ARBA" id="ARBA00012759"/>
    </source>
</evidence>
<dbReference type="PANTHER" id="PTHR24006:SF781">
    <property type="entry name" value="LD34905P"/>
    <property type="match status" value="1"/>
</dbReference>
<dbReference type="Gene3D" id="3.90.70.10">
    <property type="entry name" value="Cysteine proteinases"/>
    <property type="match status" value="2"/>
</dbReference>
<dbReference type="GO" id="GO:0005634">
    <property type="term" value="C:nucleus"/>
    <property type="evidence" value="ECO:0007669"/>
    <property type="project" value="TreeGrafter"/>
</dbReference>
<feature type="compositionally biased region" description="Basic and acidic residues" evidence="10">
    <location>
        <begin position="719"/>
        <end position="732"/>
    </location>
</feature>
<feature type="compositionally biased region" description="Polar residues" evidence="10">
    <location>
        <begin position="563"/>
        <end position="572"/>
    </location>
</feature>
<feature type="compositionally biased region" description="Low complexity" evidence="10">
    <location>
        <begin position="247"/>
        <end position="258"/>
    </location>
</feature>
<evidence type="ECO:0000256" key="10">
    <source>
        <dbReference type="SAM" id="MobiDB-lite"/>
    </source>
</evidence>
<keyword evidence="4" id="KW-0645">Protease</keyword>
<dbReference type="GO" id="GO:0004843">
    <property type="term" value="F:cysteine-type deubiquitinase activity"/>
    <property type="evidence" value="ECO:0007669"/>
    <property type="project" value="UniProtKB-EC"/>
</dbReference>
<evidence type="ECO:0000256" key="1">
    <source>
        <dbReference type="ARBA" id="ARBA00000707"/>
    </source>
</evidence>
<evidence type="ECO:0000259" key="11">
    <source>
        <dbReference type="PROSITE" id="PS50235"/>
    </source>
</evidence>
<dbReference type="EC" id="3.4.19.12" evidence="3"/>
<name>A0A6I8UHT1_DROPS</name>
<feature type="compositionally biased region" description="Low complexity" evidence="10">
    <location>
        <begin position="755"/>
        <end position="764"/>
    </location>
</feature>
<feature type="compositionally biased region" description="Basic and acidic residues" evidence="10">
    <location>
        <begin position="778"/>
        <end position="788"/>
    </location>
</feature>
<evidence type="ECO:0000256" key="5">
    <source>
        <dbReference type="ARBA" id="ARBA00022723"/>
    </source>
</evidence>
<comment type="similarity">
    <text evidence="2">Belongs to the peptidase C19 family.</text>
</comment>
<evidence type="ECO:0000313" key="15">
    <source>
        <dbReference type="RefSeq" id="XP_015041375.2"/>
    </source>
</evidence>